<keyword evidence="12" id="KW-1185">Reference proteome</keyword>
<protein>
    <recommendedName>
        <fullName evidence="10">Flagellar protein FliL</fullName>
    </recommendedName>
</protein>
<comment type="caution">
    <text evidence="11">The sequence shown here is derived from an EMBL/GenBank/DDBJ whole genome shotgun (WGS) entry which is preliminary data.</text>
</comment>
<comment type="similarity">
    <text evidence="3 10">Belongs to the FliL family.</text>
</comment>
<comment type="function">
    <text evidence="1 10">Controls the rotational direction of flagella during chemotaxis.</text>
</comment>
<dbReference type="Pfam" id="PF03748">
    <property type="entry name" value="FliL"/>
    <property type="match status" value="1"/>
</dbReference>
<feature type="transmembrane region" description="Helical" evidence="10">
    <location>
        <begin position="12"/>
        <end position="29"/>
    </location>
</feature>
<evidence type="ECO:0000256" key="10">
    <source>
        <dbReference type="RuleBase" id="RU364125"/>
    </source>
</evidence>
<evidence type="ECO:0000256" key="9">
    <source>
        <dbReference type="ARBA" id="ARBA00023136"/>
    </source>
</evidence>
<evidence type="ECO:0000256" key="4">
    <source>
        <dbReference type="ARBA" id="ARBA00022475"/>
    </source>
</evidence>
<keyword evidence="6 10" id="KW-0812">Transmembrane</keyword>
<comment type="subcellular location">
    <subcellularLocation>
        <location evidence="10">Cell inner membrane</location>
    </subcellularLocation>
    <subcellularLocation>
        <location evidence="2">Cell membrane</location>
        <topology evidence="2">Single-pass membrane protein</topology>
    </subcellularLocation>
</comment>
<evidence type="ECO:0000256" key="1">
    <source>
        <dbReference type="ARBA" id="ARBA00002254"/>
    </source>
</evidence>
<keyword evidence="7 10" id="KW-0283">Flagellar rotation</keyword>
<evidence type="ECO:0000256" key="5">
    <source>
        <dbReference type="ARBA" id="ARBA00022500"/>
    </source>
</evidence>
<gene>
    <name evidence="11" type="ORF">ACFO4O_10985</name>
</gene>
<evidence type="ECO:0000313" key="12">
    <source>
        <dbReference type="Proteomes" id="UP001595897"/>
    </source>
</evidence>
<dbReference type="Proteomes" id="UP001595897">
    <property type="component" value="Unassembled WGS sequence"/>
</dbReference>
<dbReference type="PANTHER" id="PTHR35091">
    <property type="entry name" value="FLAGELLAR PROTEIN FLIL"/>
    <property type="match status" value="1"/>
</dbReference>
<proteinExistence type="inferred from homology"/>
<organism evidence="11 12">
    <name type="scientific">Glaciecola siphonariae</name>
    <dbReference type="NCBI Taxonomy" id="521012"/>
    <lineage>
        <taxon>Bacteria</taxon>
        <taxon>Pseudomonadati</taxon>
        <taxon>Pseudomonadota</taxon>
        <taxon>Gammaproteobacteria</taxon>
        <taxon>Alteromonadales</taxon>
        <taxon>Alteromonadaceae</taxon>
        <taxon>Glaciecola</taxon>
    </lineage>
</organism>
<dbReference type="PANTHER" id="PTHR35091:SF5">
    <property type="entry name" value="FLAGELLAR PROTEIN FLIL"/>
    <property type="match status" value="1"/>
</dbReference>
<accession>A0ABV9LVY7</accession>
<evidence type="ECO:0000256" key="2">
    <source>
        <dbReference type="ARBA" id="ARBA00004162"/>
    </source>
</evidence>
<sequence>MANTWHNAKRWCLIYMTVLGMSFLFSSYADAQDDGANAVSGVAYVAIEPDIVTNYAGDNGERLGFLRITIEMMLDNPALIPELEHHLPLLRATAIEIIGAQPEQKIRSLTGREEMRRLILKRFRDIMSKEAGDETVKDIIFTKYLRQGG</sequence>
<dbReference type="RefSeq" id="WP_382408459.1">
    <property type="nucleotide sequence ID" value="NZ_JBHSGU010000003.1"/>
</dbReference>
<keyword evidence="9 10" id="KW-0472">Membrane</keyword>
<evidence type="ECO:0000256" key="8">
    <source>
        <dbReference type="ARBA" id="ARBA00022989"/>
    </source>
</evidence>
<evidence type="ECO:0000256" key="6">
    <source>
        <dbReference type="ARBA" id="ARBA00022692"/>
    </source>
</evidence>
<evidence type="ECO:0000313" key="11">
    <source>
        <dbReference type="EMBL" id="MFC4700686.1"/>
    </source>
</evidence>
<evidence type="ECO:0000256" key="7">
    <source>
        <dbReference type="ARBA" id="ARBA00022779"/>
    </source>
</evidence>
<dbReference type="InterPro" id="IPR005503">
    <property type="entry name" value="FliL"/>
</dbReference>
<name>A0ABV9LVY7_9ALTE</name>
<keyword evidence="10" id="KW-0997">Cell inner membrane</keyword>
<keyword evidence="4" id="KW-1003">Cell membrane</keyword>
<keyword evidence="8 10" id="KW-1133">Transmembrane helix</keyword>
<reference evidence="12" key="1">
    <citation type="journal article" date="2019" name="Int. J. Syst. Evol. Microbiol.">
        <title>The Global Catalogue of Microorganisms (GCM) 10K type strain sequencing project: providing services to taxonomists for standard genome sequencing and annotation.</title>
        <authorList>
            <consortium name="The Broad Institute Genomics Platform"/>
            <consortium name="The Broad Institute Genome Sequencing Center for Infectious Disease"/>
            <person name="Wu L."/>
            <person name="Ma J."/>
        </authorList>
    </citation>
    <scope>NUCLEOTIDE SEQUENCE [LARGE SCALE GENOMIC DNA]</scope>
    <source>
        <strain evidence="12">KACC 12507</strain>
    </source>
</reference>
<keyword evidence="11" id="KW-0282">Flagellum</keyword>
<keyword evidence="11" id="KW-0966">Cell projection</keyword>
<keyword evidence="5 10" id="KW-0145">Chemotaxis</keyword>
<dbReference type="EMBL" id="JBHSGU010000003">
    <property type="protein sequence ID" value="MFC4700686.1"/>
    <property type="molecule type" value="Genomic_DNA"/>
</dbReference>
<keyword evidence="11" id="KW-0969">Cilium</keyword>
<evidence type="ECO:0000256" key="3">
    <source>
        <dbReference type="ARBA" id="ARBA00008281"/>
    </source>
</evidence>